<name>A0A645CDE7_9ZZZZ</name>
<evidence type="ECO:0000256" key="3">
    <source>
        <dbReference type="ARBA" id="ARBA00022989"/>
    </source>
</evidence>
<dbReference type="AlphaFoldDB" id="A0A645CDE7"/>
<accession>A0A645CDE7</accession>
<evidence type="ECO:0000256" key="5">
    <source>
        <dbReference type="SAM" id="Phobius"/>
    </source>
</evidence>
<protein>
    <recommendedName>
        <fullName evidence="7">Steroid 5-alpha reductase C-terminal domain-containing protein</fullName>
    </recommendedName>
</protein>
<sequence>MVFLMNTQKPETQRALSRYLAKQLFFLVLVACTLFLCAKDAMWTMAWLFIASLLLVMAANLLAMDRALLAERSKIQKGTKGWDIALSAFVAIIGPYLVWITAALDRRYGWGVAIPLWASGIGLLVFLLASFFATWAMHTNQFFSATVRIQDDRNQNVVDSGPYALVRHPGYLGGIIGILATPLALQSSVALLPALLVSVGFVVRTALEDRTLMQELEGYRSYAQQVKYRLVKFVW</sequence>
<gene>
    <name evidence="6" type="ORF">SDC9_121987</name>
</gene>
<evidence type="ECO:0000256" key="4">
    <source>
        <dbReference type="ARBA" id="ARBA00023136"/>
    </source>
</evidence>
<feature type="transmembrane region" description="Helical" evidence="5">
    <location>
        <begin position="116"/>
        <end position="137"/>
    </location>
</feature>
<dbReference type="PANTHER" id="PTHR43847:SF1">
    <property type="entry name" value="BLL3993 PROTEIN"/>
    <property type="match status" value="1"/>
</dbReference>
<dbReference type="EMBL" id="VSSQ01026334">
    <property type="protein sequence ID" value="MPM74996.1"/>
    <property type="molecule type" value="Genomic_DNA"/>
</dbReference>
<feature type="transmembrane region" description="Helical" evidence="5">
    <location>
        <begin position="170"/>
        <end position="203"/>
    </location>
</feature>
<dbReference type="Pfam" id="PF04140">
    <property type="entry name" value="ICMT"/>
    <property type="match status" value="1"/>
</dbReference>
<dbReference type="GO" id="GO:0004671">
    <property type="term" value="F:protein C-terminal S-isoprenylcysteine carboxyl O-methyltransferase activity"/>
    <property type="evidence" value="ECO:0007669"/>
    <property type="project" value="InterPro"/>
</dbReference>
<organism evidence="6">
    <name type="scientific">bioreactor metagenome</name>
    <dbReference type="NCBI Taxonomy" id="1076179"/>
    <lineage>
        <taxon>unclassified sequences</taxon>
        <taxon>metagenomes</taxon>
        <taxon>ecological metagenomes</taxon>
    </lineage>
</organism>
<proteinExistence type="predicted"/>
<evidence type="ECO:0008006" key="7">
    <source>
        <dbReference type="Google" id="ProtNLM"/>
    </source>
</evidence>
<reference evidence="6" key="1">
    <citation type="submission" date="2019-08" db="EMBL/GenBank/DDBJ databases">
        <authorList>
            <person name="Kucharzyk K."/>
            <person name="Murdoch R.W."/>
            <person name="Higgins S."/>
            <person name="Loffler F."/>
        </authorList>
    </citation>
    <scope>NUCLEOTIDE SEQUENCE</scope>
</reference>
<keyword evidence="2 5" id="KW-0812">Transmembrane</keyword>
<comment type="caution">
    <text evidence="6">The sequence shown here is derived from an EMBL/GenBank/DDBJ whole genome shotgun (WGS) entry which is preliminary data.</text>
</comment>
<keyword evidence="4 5" id="KW-0472">Membrane</keyword>
<evidence type="ECO:0000256" key="1">
    <source>
        <dbReference type="ARBA" id="ARBA00004141"/>
    </source>
</evidence>
<keyword evidence="3 5" id="KW-1133">Transmembrane helix</keyword>
<dbReference type="GO" id="GO:0016020">
    <property type="term" value="C:membrane"/>
    <property type="evidence" value="ECO:0007669"/>
    <property type="project" value="UniProtKB-SubCell"/>
</dbReference>
<feature type="transmembrane region" description="Helical" evidence="5">
    <location>
        <begin position="84"/>
        <end position="104"/>
    </location>
</feature>
<evidence type="ECO:0000313" key="6">
    <source>
        <dbReference type="EMBL" id="MPM74996.1"/>
    </source>
</evidence>
<dbReference type="InterPro" id="IPR007269">
    <property type="entry name" value="ICMT_MeTrfase"/>
</dbReference>
<feature type="transmembrane region" description="Helical" evidence="5">
    <location>
        <begin position="20"/>
        <end position="38"/>
    </location>
</feature>
<comment type="subcellular location">
    <subcellularLocation>
        <location evidence="1">Membrane</location>
        <topology evidence="1">Multi-pass membrane protein</topology>
    </subcellularLocation>
</comment>
<feature type="transmembrane region" description="Helical" evidence="5">
    <location>
        <begin position="45"/>
        <end position="64"/>
    </location>
</feature>
<evidence type="ECO:0000256" key="2">
    <source>
        <dbReference type="ARBA" id="ARBA00022692"/>
    </source>
</evidence>
<dbReference type="PANTHER" id="PTHR43847">
    <property type="entry name" value="BLL3993 PROTEIN"/>
    <property type="match status" value="1"/>
</dbReference>
<dbReference type="Gene3D" id="1.20.120.1630">
    <property type="match status" value="1"/>
</dbReference>
<dbReference type="InterPro" id="IPR052527">
    <property type="entry name" value="Metal_cation-efflux_comp"/>
</dbReference>